<name>A0A6A4R6K9_LUPAL</name>
<gene>
    <name evidence="1" type="ORF">Lalb_Chr01g0012591</name>
</gene>
<dbReference type="OrthoDB" id="1432789at2759"/>
<keyword evidence="2" id="KW-1185">Reference proteome</keyword>
<proteinExistence type="predicted"/>
<reference evidence="2" key="1">
    <citation type="journal article" date="2020" name="Nat. Commun.">
        <title>Genome sequence of the cluster root forming white lupin.</title>
        <authorList>
            <person name="Hufnagel B."/>
            <person name="Marques A."/>
            <person name="Soriano A."/>
            <person name="Marques L."/>
            <person name="Divol F."/>
            <person name="Doumas P."/>
            <person name="Sallet E."/>
            <person name="Mancinotti D."/>
            <person name="Carrere S."/>
            <person name="Marande W."/>
            <person name="Arribat S."/>
            <person name="Keller J."/>
            <person name="Huneau C."/>
            <person name="Blein T."/>
            <person name="Aime D."/>
            <person name="Laguerre M."/>
            <person name="Taylor J."/>
            <person name="Schubert V."/>
            <person name="Nelson M."/>
            <person name="Geu-Flores F."/>
            <person name="Crespi M."/>
            <person name="Gallardo-Guerrero K."/>
            <person name="Delaux P.-M."/>
            <person name="Salse J."/>
            <person name="Berges H."/>
            <person name="Guyot R."/>
            <person name="Gouzy J."/>
            <person name="Peret B."/>
        </authorList>
    </citation>
    <scope>NUCLEOTIDE SEQUENCE [LARGE SCALE GENOMIC DNA]</scope>
    <source>
        <strain evidence="2">cv. Amiga</strain>
    </source>
</reference>
<evidence type="ECO:0000313" key="1">
    <source>
        <dbReference type="EMBL" id="KAE9621333.1"/>
    </source>
</evidence>
<protein>
    <submittedName>
        <fullName evidence="1">Putative SLC26A/SulP transporter</fullName>
    </submittedName>
</protein>
<organism evidence="1 2">
    <name type="scientific">Lupinus albus</name>
    <name type="common">White lupine</name>
    <name type="synonym">Lupinus termis</name>
    <dbReference type="NCBI Taxonomy" id="3870"/>
    <lineage>
        <taxon>Eukaryota</taxon>
        <taxon>Viridiplantae</taxon>
        <taxon>Streptophyta</taxon>
        <taxon>Embryophyta</taxon>
        <taxon>Tracheophyta</taxon>
        <taxon>Spermatophyta</taxon>
        <taxon>Magnoliopsida</taxon>
        <taxon>eudicotyledons</taxon>
        <taxon>Gunneridae</taxon>
        <taxon>Pentapetalae</taxon>
        <taxon>rosids</taxon>
        <taxon>fabids</taxon>
        <taxon>Fabales</taxon>
        <taxon>Fabaceae</taxon>
        <taxon>Papilionoideae</taxon>
        <taxon>50 kb inversion clade</taxon>
        <taxon>genistoids sensu lato</taxon>
        <taxon>core genistoids</taxon>
        <taxon>Genisteae</taxon>
        <taxon>Lupinus</taxon>
    </lineage>
</organism>
<accession>A0A6A4R6K9</accession>
<sequence length="126" mass="14611">MVMQFTEISSMVHKVQLPPQHTTLHKFKHKISEIFFHDNHLYMFKNKTLCTKVVLCLQYLFPILEWGPNYNLSLFQHDVISGLTIATLAIPQVTNINSSTFFLLHVNQPIKLSISSVLQYMSLYVS</sequence>
<dbReference type="EMBL" id="WOCE01000001">
    <property type="protein sequence ID" value="KAE9621333.1"/>
    <property type="molecule type" value="Genomic_DNA"/>
</dbReference>
<dbReference type="AlphaFoldDB" id="A0A6A4R6K9"/>
<evidence type="ECO:0000313" key="2">
    <source>
        <dbReference type="Proteomes" id="UP000447434"/>
    </source>
</evidence>
<comment type="caution">
    <text evidence="1">The sequence shown here is derived from an EMBL/GenBank/DDBJ whole genome shotgun (WGS) entry which is preliminary data.</text>
</comment>
<dbReference type="Proteomes" id="UP000447434">
    <property type="component" value="Chromosome 1"/>
</dbReference>